<reference evidence="5 6" key="1">
    <citation type="submission" date="2020-08" db="EMBL/GenBank/DDBJ databases">
        <title>Sequencing the genomes of 1000 actinobacteria strains.</title>
        <authorList>
            <person name="Klenk H.-P."/>
        </authorList>
    </citation>
    <scope>NUCLEOTIDE SEQUENCE [LARGE SCALE GENOMIC DNA]</scope>
    <source>
        <strain evidence="5 6">DSM 45584</strain>
    </source>
</reference>
<accession>A0A840Q4N3</accession>
<proteinExistence type="inferred from homology"/>
<evidence type="ECO:0000259" key="4">
    <source>
        <dbReference type="Pfam" id="PF00171"/>
    </source>
</evidence>
<dbReference type="Gene3D" id="3.40.309.10">
    <property type="entry name" value="Aldehyde Dehydrogenase, Chain A, domain 2"/>
    <property type="match status" value="1"/>
</dbReference>
<dbReference type="RefSeq" id="WP_221467052.1">
    <property type="nucleotide sequence ID" value="NZ_JACHIW010000001.1"/>
</dbReference>
<dbReference type="InterPro" id="IPR016160">
    <property type="entry name" value="Ald_DH_CS_CYS"/>
</dbReference>
<dbReference type="Proteomes" id="UP000584374">
    <property type="component" value="Unassembled WGS sequence"/>
</dbReference>
<dbReference type="CDD" id="cd07100">
    <property type="entry name" value="ALDH_SSADH1_GabD1"/>
    <property type="match status" value="1"/>
</dbReference>
<protein>
    <submittedName>
        <fullName evidence="5">Succinate-semialdehyde dehydrogenase/glutarate-semialdehyde dehydrogenase</fullName>
        <ecNumber evidence="5">1.2.1.16</ecNumber>
        <ecNumber evidence="5">1.2.1.20</ecNumber>
        <ecNumber evidence="5">1.2.1.79</ecNumber>
    </submittedName>
</protein>
<dbReference type="Gene3D" id="3.40.605.10">
    <property type="entry name" value="Aldehyde Dehydrogenase, Chain A, domain 1"/>
    <property type="match status" value="1"/>
</dbReference>
<sequence>MYAVVNPATDEPGKSYPTITAEQLSAAVQQADDTYRDWAGAPSVADRAALLRRVGELHTERREQLADLLVTEMGKPRDQALGEIDFCADIYAYYASHAPAMLADQPIDLADGAGSALLRRSPVGVLLGVMPWNFPYYQVSRFAGPNLAAGNTVLLKPAPQCPQSALALGEIYRDAGFPDGAYTVVMADNDQVQDLIADPRIQGISVTGSERAGAAVAEAAGRHLKKVVLELGGSDPFLLLSTNDLDATVEAAVAARLENGGQACNAAKRFIVMDDLFEAFTDRLTARLTAITAGDPTAEGTEVGPLSSTAAADRVENQLQRAVAQGAKLAGGERRGNYVSPGVLTAVKPGDDLSAEELFGPVAVVYRVSSEAEAVSVANASPYGLGSYVFTTDEEQALRVADRIEAGMVWINIVGGDAPELPFGGVKRSGFGRELGTLGIDEFVNKKMIRIAPAAP</sequence>
<dbReference type="InterPro" id="IPR044148">
    <property type="entry name" value="ALDH_GabD1-like"/>
</dbReference>
<name>A0A840Q4N3_9PSEU</name>
<dbReference type="EC" id="1.2.1.79" evidence="5"/>
<keyword evidence="2" id="KW-0521">NADP</keyword>
<dbReference type="AlphaFoldDB" id="A0A840Q4N3"/>
<dbReference type="InterPro" id="IPR016162">
    <property type="entry name" value="Ald_DH_N"/>
</dbReference>
<dbReference type="FunFam" id="3.40.605.10:FF:000012">
    <property type="entry name" value="NAD-dependent succinate-semialdehyde dehydrogenase"/>
    <property type="match status" value="1"/>
</dbReference>
<dbReference type="GO" id="GO:0036243">
    <property type="term" value="F:succinate-semialdehyde dehydrogenase (NADP+) activity"/>
    <property type="evidence" value="ECO:0007669"/>
    <property type="project" value="UniProtKB-EC"/>
</dbReference>
<dbReference type="InterPro" id="IPR047110">
    <property type="entry name" value="GABD/Sad-like"/>
</dbReference>
<dbReference type="Pfam" id="PF00171">
    <property type="entry name" value="Aldedh"/>
    <property type="match status" value="1"/>
</dbReference>
<evidence type="ECO:0000313" key="6">
    <source>
        <dbReference type="Proteomes" id="UP000584374"/>
    </source>
</evidence>
<dbReference type="GO" id="GO:0004030">
    <property type="term" value="F:aldehyde dehydrogenase [NAD(P)+] activity"/>
    <property type="evidence" value="ECO:0007669"/>
    <property type="project" value="InterPro"/>
</dbReference>
<evidence type="ECO:0000256" key="2">
    <source>
        <dbReference type="ARBA" id="ARBA00022857"/>
    </source>
</evidence>
<keyword evidence="3 5" id="KW-0560">Oxidoreductase</keyword>
<organism evidence="5 6">
    <name type="scientific">Saccharopolyspora phatthalungensis</name>
    <dbReference type="NCBI Taxonomy" id="664693"/>
    <lineage>
        <taxon>Bacteria</taxon>
        <taxon>Bacillati</taxon>
        <taxon>Actinomycetota</taxon>
        <taxon>Actinomycetes</taxon>
        <taxon>Pseudonocardiales</taxon>
        <taxon>Pseudonocardiaceae</taxon>
        <taxon>Saccharopolyspora</taxon>
    </lineage>
</organism>
<keyword evidence="6" id="KW-1185">Reference proteome</keyword>
<dbReference type="SUPFAM" id="SSF53720">
    <property type="entry name" value="ALDH-like"/>
    <property type="match status" value="1"/>
</dbReference>
<dbReference type="GO" id="GO:0004777">
    <property type="term" value="F:succinate-semialdehyde dehydrogenase (NAD+) activity"/>
    <property type="evidence" value="ECO:0007669"/>
    <property type="project" value="TreeGrafter"/>
</dbReference>
<dbReference type="PANTHER" id="PTHR43217:SF2">
    <property type="entry name" value="SUCCINATE-SEMIALDEHYDE DEHYDROGENASE [NADP(+)]"/>
    <property type="match status" value="1"/>
</dbReference>
<comment type="caution">
    <text evidence="5">The sequence shown here is derived from an EMBL/GenBank/DDBJ whole genome shotgun (WGS) entry which is preliminary data.</text>
</comment>
<feature type="domain" description="Aldehyde dehydrogenase" evidence="4">
    <location>
        <begin position="2"/>
        <end position="449"/>
    </location>
</feature>
<dbReference type="PANTHER" id="PTHR43217">
    <property type="entry name" value="SUCCINATE SEMIALDEHYDE DEHYDROGENASE [NAD(P)+] SAD"/>
    <property type="match status" value="1"/>
</dbReference>
<dbReference type="EMBL" id="JACHIW010000001">
    <property type="protein sequence ID" value="MBB5153659.1"/>
    <property type="molecule type" value="Genomic_DNA"/>
</dbReference>
<gene>
    <name evidence="5" type="ORF">BJ970_001193</name>
</gene>
<dbReference type="InterPro" id="IPR016163">
    <property type="entry name" value="Ald_DH_C"/>
</dbReference>
<comment type="similarity">
    <text evidence="1">Belongs to the aldehyde dehydrogenase family.</text>
</comment>
<dbReference type="EC" id="1.2.1.20" evidence="5"/>
<evidence type="ECO:0000256" key="1">
    <source>
        <dbReference type="ARBA" id="ARBA00009986"/>
    </source>
</evidence>
<evidence type="ECO:0000256" key="3">
    <source>
        <dbReference type="ARBA" id="ARBA00023002"/>
    </source>
</evidence>
<dbReference type="InterPro" id="IPR016161">
    <property type="entry name" value="Ald_DH/histidinol_DH"/>
</dbReference>
<dbReference type="GO" id="GO:0102810">
    <property type="term" value="F:glutarate-semialdehyde dehydrogenase (NADP+) activity"/>
    <property type="evidence" value="ECO:0007669"/>
    <property type="project" value="UniProtKB-EC"/>
</dbReference>
<evidence type="ECO:0000313" key="5">
    <source>
        <dbReference type="EMBL" id="MBB5153659.1"/>
    </source>
</evidence>
<dbReference type="EC" id="1.2.1.16" evidence="5"/>
<dbReference type="PROSITE" id="PS00070">
    <property type="entry name" value="ALDEHYDE_DEHYDR_CYS"/>
    <property type="match status" value="1"/>
</dbReference>
<dbReference type="InterPro" id="IPR015590">
    <property type="entry name" value="Aldehyde_DH_dom"/>
</dbReference>